<evidence type="ECO:0000313" key="3">
    <source>
        <dbReference type="Proteomes" id="UP000005551"/>
    </source>
</evidence>
<dbReference type="EMBL" id="AJYA01000047">
    <property type="protein sequence ID" value="EIM74097.1"/>
    <property type="molecule type" value="Genomic_DNA"/>
</dbReference>
<sequence length="67" mass="8097">MFVFFRFLSFFDVFTFFFFRFLSFFGIIAFFFFLFLFSFSIHDFTRKGCYFTVCKAIALNASYGVDV</sequence>
<dbReference type="STRING" id="1189621.A3SI_16410"/>
<dbReference type="Proteomes" id="UP000005551">
    <property type="component" value="Unassembled WGS sequence"/>
</dbReference>
<proteinExistence type="predicted"/>
<evidence type="ECO:0000313" key="2">
    <source>
        <dbReference type="EMBL" id="EIM74097.1"/>
    </source>
</evidence>
<protein>
    <submittedName>
        <fullName evidence="2">Uncharacterized protein</fullName>
    </submittedName>
</protein>
<feature type="transmembrane region" description="Helical" evidence="1">
    <location>
        <begin position="13"/>
        <end position="37"/>
    </location>
</feature>
<evidence type="ECO:0000256" key="1">
    <source>
        <dbReference type="SAM" id="Phobius"/>
    </source>
</evidence>
<keyword evidence="1" id="KW-0812">Transmembrane</keyword>
<name>I5BWZ5_9BACT</name>
<reference evidence="2 3" key="1">
    <citation type="submission" date="2012-05" db="EMBL/GenBank/DDBJ databases">
        <title>Genome sequence of Nitritalea halalkaliphila LW7.</title>
        <authorList>
            <person name="Jangir P.K."/>
            <person name="Singh A."/>
            <person name="Shivaji S."/>
            <person name="Sharma R."/>
        </authorList>
    </citation>
    <scope>NUCLEOTIDE SEQUENCE [LARGE SCALE GENOMIC DNA]</scope>
    <source>
        <strain evidence="2 3">LW7</strain>
    </source>
</reference>
<keyword evidence="1" id="KW-1133">Transmembrane helix</keyword>
<gene>
    <name evidence="2" type="ORF">A3SI_16410</name>
</gene>
<keyword evidence="3" id="KW-1185">Reference proteome</keyword>
<comment type="caution">
    <text evidence="2">The sequence shown here is derived from an EMBL/GenBank/DDBJ whole genome shotgun (WGS) entry which is preliminary data.</text>
</comment>
<organism evidence="2 3">
    <name type="scientific">Nitritalea halalkaliphila LW7</name>
    <dbReference type="NCBI Taxonomy" id="1189621"/>
    <lineage>
        <taxon>Bacteria</taxon>
        <taxon>Pseudomonadati</taxon>
        <taxon>Bacteroidota</taxon>
        <taxon>Cytophagia</taxon>
        <taxon>Cytophagales</taxon>
        <taxon>Cyclobacteriaceae</taxon>
        <taxon>Nitritalea</taxon>
    </lineage>
</organism>
<keyword evidence="1" id="KW-0472">Membrane</keyword>
<accession>I5BWZ5</accession>
<dbReference type="AlphaFoldDB" id="I5BWZ5"/>